<protein>
    <recommendedName>
        <fullName evidence="3">phosphopyruvate hydratase</fullName>
        <ecNumber evidence="3">4.2.1.11</ecNumber>
    </recommendedName>
</protein>
<sequence length="185" mass="20959">MSCMCTEKKREEEEAKALCNIQRAEEAAHGKLARDLRNENSKWKAVCNLIKDSVRLRVMSLSLTDSNQVFDVAEIWQFHVKRIFAGILLNMAGSDALRGVWVIILWLEWSIRDVWDMALSTGTLMLRVLAFNVINGGSHTCNKLAMHEFMILPVGASYFKDAMKMLQPVVIIRALTLVIVECCVT</sequence>
<dbReference type="InterPro" id="IPR036849">
    <property type="entry name" value="Enolase-like_C_sf"/>
</dbReference>
<comment type="similarity">
    <text evidence="2">Belongs to the enolase family.</text>
</comment>
<dbReference type="AlphaFoldDB" id="A0A2U1LDE7"/>
<keyword evidence="5" id="KW-0456">Lyase</keyword>
<evidence type="ECO:0000256" key="1">
    <source>
        <dbReference type="ARBA" id="ARBA00005031"/>
    </source>
</evidence>
<dbReference type="InterPro" id="IPR000941">
    <property type="entry name" value="Enolase"/>
</dbReference>
<dbReference type="GO" id="GO:0004634">
    <property type="term" value="F:phosphopyruvate hydratase activity"/>
    <property type="evidence" value="ECO:0007669"/>
    <property type="project" value="UniProtKB-EC"/>
</dbReference>
<dbReference type="GO" id="GO:0000287">
    <property type="term" value="F:magnesium ion binding"/>
    <property type="evidence" value="ECO:0007669"/>
    <property type="project" value="InterPro"/>
</dbReference>
<accession>A0A2U1LDE7</accession>
<keyword evidence="4" id="KW-0324">Glycolysis</keyword>
<comment type="pathway">
    <text evidence="1">Carbohydrate degradation; glycolysis; pyruvate from D-glyceraldehyde 3-phosphate: step 4/5.</text>
</comment>
<dbReference type="InterPro" id="IPR020810">
    <property type="entry name" value="Enolase_C"/>
</dbReference>
<dbReference type="EC" id="4.2.1.11" evidence="3"/>
<name>A0A2U1LDE7_ARTAN</name>
<dbReference type="PANTHER" id="PTHR11902:SF46">
    <property type="entry name" value="ENOLASE 2"/>
    <property type="match status" value="1"/>
</dbReference>
<comment type="caution">
    <text evidence="7">The sequence shown here is derived from an EMBL/GenBank/DDBJ whole genome shotgun (WGS) entry which is preliminary data.</text>
</comment>
<organism evidence="7 8">
    <name type="scientific">Artemisia annua</name>
    <name type="common">Sweet wormwood</name>
    <dbReference type="NCBI Taxonomy" id="35608"/>
    <lineage>
        <taxon>Eukaryota</taxon>
        <taxon>Viridiplantae</taxon>
        <taxon>Streptophyta</taxon>
        <taxon>Embryophyta</taxon>
        <taxon>Tracheophyta</taxon>
        <taxon>Spermatophyta</taxon>
        <taxon>Magnoliopsida</taxon>
        <taxon>eudicotyledons</taxon>
        <taxon>Gunneridae</taxon>
        <taxon>Pentapetalae</taxon>
        <taxon>asterids</taxon>
        <taxon>campanulids</taxon>
        <taxon>Asterales</taxon>
        <taxon>Asteraceae</taxon>
        <taxon>Asteroideae</taxon>
        <taxon>Anthemideae</taxon>
        <taxon>Artemisiinae</taxon>
        <taxon>Artemisia</taxon>
    </lineage>
</organism>
<dbReference type="SUPFAM" id="SSF51604">
    <property type="entry name" value="Enolase C-terminal domain-like"/>
    <property type="match status" value="1"/>
</dbReference>
<dbReference type="EMBL" id="PKPP01009999">
    <property type="protein sequence ID" value="PWA47030.1"/>
    <property type="molecule type" value="Genomic_DNA"/>
</dbReference>
<dbReference type="Pfam" id="PF00113">
    <property type="entry name" value="Enolase_C"/>
    <property type="match status" value="1"/>
</dbReference>
<evidence type="ECO:0000259" key="6">
    <source>
        <dbReference type="Pfam" id="PF00113"/>
    </source>
</evidence>
<evidence type="ECO:0000313" key="7">
    <source>
        <dbReference type="EMBL" id="PWA47030.1"/>
    </source>
</evidence>
<dbReference type="GO" id="GO:0006096">
    <property type="term" value="P:glycolytic process"/>
    <property type="evidence" value="ECO:0007669"/>
    <property type="project" value="UniProtKB-UniPathway"/>
</dbReference>
<evidence type="ECO:0000256" key="2">
    <source>
        <dbReference type="ARBA" id="ARBA00009604"/>
    </source>
</evidence>
<dbReference type="OrthoDB" id="1697738at2759"/>
<proteinExistence type="inferred from homology"/>
<evidence type="ECO:0000256" key="4">
    <source>
        <dbReference type="ARBA" id="ARBA00023152"/>
    </source>
</evidence>
<dbReference type="PANTHER" id="PTHR11902">
    <property type="entry name" value="ENOLASE"/>
    <property type="match status" value="1"/>
</dbReference>
<reference evidence="7 8" key="1">
    <citation type="journal article" date="2018" name="Mol. Plant">
        <title>The genome of Artemisia annua provides insight into the evolution of Asteraceae family and artemisinin biosynthesis.</title>
        <authorList>
            <person name="Shen Q."/>
            <person name="Zhang L."/>
            <person name="Liao Z."/>
            <person name="Wang S."/>
            <person name="Yan T."/>
            <person name="Shi P."/>
            <person name="Liu M."/>
            <person name="Fu X."/>
            <person name="Pan Q."/>
            <person name="Wang Y."/>
            <person name="Lv Z."/>
            <person name="Lu X."/>
            <person name="Zhang F."/>
            <person name="Jiang W."/>
            <person name="Ma Y."/>
            <person name="Chen M."/>
            <person name="Hao X."/>
            <person name="Li L."/>
            <person name="Tang Y."/>
            <person name="Lv G."/>
            <person name="Zhou Y."/>
            <person name="Sun X."/>
            <person name="Brodelius P.E."/>
            <person name="Rose J.K.C."/>
            <person name="Tang K."/>
        </authorList>
    </citation>
    <scope>NUCLEOTIDE SEQUENCE [LARGE SCALE GENOMIC DNA]</scope>
    <source>
        <strain evidence="8">cv. Huhao1</strain>
        <tissue evidence="7">Leaf</tissue>
    </source>
</reference>
<feature type="domain" description="Enolase C-terminal TIM barrel" evidence="6">
    <location>
        <begin position="125"/>
        <end position="166"/>
    </location>
</feature>
<evidence type="ECO:0000256" key="3">
    <source>
        <dbReference type="ARBA" id="ARBA00012058"/>
    </source>
</evidence>
<dbReference type="Proteomes" id="UP000245207">
    <property type="component" value="Unassembled WGS sequence"/>
</dbReference>
<gene>
    <name evidence="7" type="ORF">CTI12_AA503180</name>
</gene>
<evidence type="ECO:0000313" key="8">
    <source>
        <dbReference type="Proteomes" id="UP000245207"/>
    </source>
</evidence>
<dbReference type="UniPathway" id="UPA00109">
    <property type="reaction ID" value="UER00187"/>
</dbReference>
<evidence type="ECO:0000256" key="5">
    <source>
        <dbReference type="ARBA" id="ARBA00023239"/>
    </source>
</evidence>
<dbReference type="Gene3D" id="3.20.20.120">
    <property type="entry name" value="Enolase-like C-terminal domain"/>
    <property type="match status" value="1"/>
</dbReference>
<dbReference type="GO" id="GO:0000015">
    <property type="term" value="C:phosphopyruvate hydratase complex"/>
    <property type="evidence" value="ECO:0007669"/>
    <property type="project" value="InterPro"/>
</dbReference>
<dbReference type="STRING" id="35608.A0A2U1LDE7"/>
<keyword evidence="8" id="KW-1185">Reference proteome</keyword>